<evidence type="ECO:0000256" key="6">
    <source>
        <dbReference type="ARBA" id="ARBA00008299"/>
    </source>
</evidence>
<keyword evidence="11" id="KW-0378">Hydrolase</keyword>
<dbReference type="PANTHER" id="PTHR42945">
    <property type="entry name" value="HISTIDINE BIOSYNTHESIS BIFUNCTIONAL PROTEIN"/>
    <property type="match status" value="1"/>
</dbReference>
<dbReference type="GO" id="GO:0000105">
    <property type="term" value="P:L-histidine biosynthetic process"/>
    <property type="evidence" value="ECO:0007669"/>
    <property type="project" value="UniProtKB-UniPathway"/>
</dbReference>
<reference evidence="14 15" key="1">
    <citation type="journal article" date="2016" name="Nat. Commun.">
        <title>Thousands of microbial genomes shed light on interconnected biogeochemical processes in an aquifer system.</title>
        <authorList>
            <person name="Anantharaman K."/>
            <person name="Brown C.T."/>
            <person name="Hug L.A."/>
            <person name="Sharon I."/>
            <person name="Castelle C.J."/>
            <person name="Probst A.J."/>
            <person name="Thomas B.C."/>
            <person name="Singh A."/>
            <person name="Wilkins M.J."/>
            <person name="Karaoz U."/>
            <person name="Brodie E.L."/>
            <person name="Williams K.H."/>
            <person name="Hubbard S.S."/>
            <person name="Banfield J.F."/>
        </authorList>
    </citation>
    <scope>NUCLEOTIDE SEQUENCE [LARGE SCALE GENOMIC DNA]</scope>
</reference>
<comment type="pathway">
    <text evidence="4">Amino-acid biosynthesis; L-histidine biosynthesis; L-histidine from 5-phospho-alpha-D-ribose 1-diphosphate: step 2/9.</text>
</comment>
<dbReference type="EC" id="3.5.4.19" evidence="8"/>
<dbReference type="FunFam" id="3.10.20.810:FF:000001">
    <property type="entry name" value="Histidine biosynthesis bifunctional protein HisIE"/>
    <property type="match status" value="1"/>
</dbReference>
<evidence type="ECO:0000256" key="9">
    <source>
        <dbReference type="ARBA" id="ARBA00017720"/>
    </source>
</evidence>
<evidence type="ECO:0000256" key="11">
    <source>
        <dbReference type="ARBA" id="ARBA00022801"/>
    </source>
</evidence>
<dbReference type="Gene3D" id="3.10.20.810">
    <property type="entry name" value="Phosphoribosyl-AMP cyclohydrolase"/>
    <property type="match status" value="1"/>
</dbReference>
<evidence type="ECO:0000256" key="5">
    <source>
        <dbReference type="ARBA" id="ARBA00007731"/>
    </source>
</evidence>
<comment type="pathway">
    <text evidence="3">Amino-acid biosynthesis; L-histidine biosynthesis; L-histidine from 5-phospho-alpha-D-ribose 1-diphosphate: step 3/9.</text>
</comment>
<comment type="similarity">
    <text evidence="6">In the N-terminal section; belongs to the PRA-CH family.</text>
</comment>
<comment type="similarity">
    <text evidence="5">In the C-terminal section; belongs to the PRA-PH family.</text>
</comment>
<dbReference type="AlphaFoldDB" id="A0A1F6W6W5"/>
<evidence type="ECO:0000256" key="1">
    <source>
        <dbReference type="ARBA" id="ARBA00000024"/>
    </source>
</evidence>
<accession>A0A1F6W6W5</accession>
<evidence type="ECO:0000256" key="8">
    <source>
        <dbReference type="ARBA" id="ARBA00012721"/>
    </source>
</evidence>
<comment type="catalytic activity">
    <reaction evidence="2">
        <text>1-(5-phospho-beta-D-ribosyl)-ATP + H2O = 1-(5-phospho-beta-D-ribosyl)-5'-AMP + diphosphate + H(+)</text>
        <dbReference type="Rhea" id="RHEA:22828"/>
        <dbReference type="ChEBI" id="CHEBI:15377"/>
        <dbReference type="ChEBI" id="CHEBI:15378"/>
        <dbReference type="ChEBI" id="CHEBI:33019"/>
        <dbReference type="ChEBI" id="CHEBI:59457"/>
        <dbReference type="ChEBI" id="CHEBI:73183"/>
        <dbReference type="EC" id="3.6.1.31"/>
    </reaction>
</comment>
<evidence type="ECO:0000256" key="4">
    <source>
        <dbReference type="ARBA" id="ARBA00005204"/>
    </source>
</evidence>
<evidence type="ECO:0000256" key="10">
    <source>
        <dbReference type="ARBA" id="ARBA00022605"/>
    </source>
</evidence>
<dbReference type="GO" id="GO:0004635">
    <property type="term" value="F:phosphoribosyl-AMP cyclohydrolase activity"/>
    <property type="evidence" value="ECO:0007669"/>
    <property type="project" value="UniProtKB-EC"/>
</dbReference>
<feature type="domain" description="Phosphoribosyl-AMP cyclohydrolase" evidence="13">
    <location>
        <begin position="36"/>
        <end position="108"/>
    </location>
</feature>
<evidence type="ECO:0000256" key="12">
    <source>
        <dbReference type="ARBA" id="ARBA00023102"/>
    </source>
</evidence>
<evidence type="ECO:0000313" key="15">
    <source>
        <dbReference type="Proteomes" id="UP000178374"/>
    </source>
</evidence>
<evidence type="ECO:0000256" key="7">
    <source>
        <dbReference type="ARBA" id="ARBA00012414"/>
    </source>
</evidence>
<dbReference type="EC" id="3.6.1.31" evidence="7"/>
<keyword evidence="10" id="KW-0028">Amino-acid biosynthesis</keyword>
<dbReference type="UniPathway" id="UPA00031">
    <property type="reaction ID" value="UER00008"/>
</dbReference>
<keyword evidence="12" id="KW-0368">Histidine biosynthesis</keyword>
<dbReference type="InterPro" id="IPR038019">
    <property type="entry name" value="PRib_AMP_CycHydrolase_sf"/>
</dbReference>
<dbReference type="Proteomes" id="UP000178374">
    <property type="component" value="Unassembled WGS sequence"/>
</dbReference>
<organism evidence="14 15">
    <name type="scientific">Candidatus Nomurabacteria bacterium RIFCSPHIGHO2_02_FULL_37_13</name>
    <dbReference type="NCBI Taxonomy" id="1801750"/>
    <lineage>
        <taxon>Bacteria</taxon>
        <taxon>Candidatus Nomuraibacteriota</taxon>
    </lineage>
</organism>
<sequence length="125" mass="14226">MIVKVNCIQPDFTKQGGLIPVIIQKHNQEQRGEVLMLAYSNSEAYNLTKKTGLVHFWSRSRKKLWKKGETSGNLLVVRQIWMDCDQDTLLYVVTPRGTVCHLEKSSCFSQVTYVAGEEIGTVYTT</sequence>
<comment type="caution">
    <text evidence="14">The sequence shown here is derived from an EMBL/GenBank/DDBJ whole genome shotgun (WGS) entry which is preliminary data.</text>
</comment>
<dbReference type="EMBL" id="MFUA01000004">
    <property type="protein sequence ID" value="OGI77670.1"/>
    <property type="molecule type" value="Genomic_DNA"/>
</dbReference>
<dbReference type="GO" id="GO:0004636">
    <property type="term" value="F:phosphoribosyl-ATP diphosphatase activity"/>
    <property type="evidence" value="ECO:0007669"/>
    <property type="project" value="UniProtKB-EC"/>
</dbReference>
<dbReference type="PANTHER" id="PTHR42945:SF1">
    <property type="entry name" value="HISTIDINE BIOSYNTHESIS BIFUNCTIONAL PROTEIN HIS7"/>
    <property type="match status" value="1"/>
</dbReference>
<dbReference type="Pfam" id="PF01502">
    <property type="entry name" value="PRA-CH"/>
    <property type="match status" value="1"/>
</dbReference>
<evidence type="ECO:0000256" key="3">
    <source>
        <dbReference type="ARBA" id="ARBA00005169"/>
    </source>
</evidence>
<gene>
    <name evidence="14" type="ORF">A3B85_02865</name>
</gene>
<proteinExistence type="inferred from homology"/>
<comment type="catalytic activity">
    <reaction evidence="1">
        <text>1-(5-phospho-beta-D-ribosyl)-5'-AMP + H2O = 1-(5-phospho-beta-D-ribosyl)-5-[(5-phospho-beta-D-ribosylamino)methylideneamino]imidazole-4-carboxamide</text>
        <dbReference type="Rhea" id="RHEA:20049"/>
        <dbReference type="ChEBI" id="CHEBI:15377"/>
        <dbReference type="ChEBI" id="CHEBI:58435"/>
        <dbReference type="ChEBI" id="CHEBI:59457"/>
        <dbReference type="EC" id="3.5.4.19"/>
    </reaction>
</comment>
<evidence type="ECO:0000313" key="14">
    <source>
        <dbReference type="EMBL" id="OGI77670.1"/>
    </source>
</evidence>
<evidence type="ECO:0000256" key="2">
    <source>
        <dbReference type="ARBA" id="ARBA00001460"/>
    </source>
</evidence>
<dbReference type="InterPro" id="IPR002496">
    <property type="entry name" value="PRib_AMP_CycHydrolase_dom"/>
</dbReference>
<name>A0A1F6W6W5_9BACT</name>
<dbReference type="STRING" id="1801750.A3B85_02865"/>
<dbReference type="SUPFAM" id="SSF141734">
    <property type="entry name" value="HisI-like"/>
    <property type="match status" value="1"/>
</dbReference>
<evidence type="ECO:0000259" key="13">
    <source>
        <dbReference type="Pfam" id="PF01502"/>
    </source>
</evidence>
<protein>
    <recommendedName>
        <fullName evidence="9">Histidine biosynthesis bifunctional protein HisIE</fullName>
        <ecNumber evidence="8">3.5.4.19</ecNumber>
        <ecNumber evidence="7">3.6.1.31</ecNumber>
    </recommendedName>
</protein>